<dbReference type="GO" id="GO:0015421">
    <property type="term" value="F:ABC-type oligopeptide transporter activity"/>
    <property type="evidence" value="ECO:0007669"/>
    <property type="project" value="TreeGrafter"/>
</dbReference>
<protein>
    <submittedName>
        <fullName evidence="13">ABC transporter</fullName>
    </submittedName>
</protein>
<comment type="similarity">
    <text evidence="9">Belongs to the ABC transporter superfamily. Lipid exporter (TC 3.A.1.106) family.</text>
</comment>
<keyword evidence="6" id="KW-0067">ATP-binding</keyword>
<keyword evidence="7 10" id="KW-1133">Transmembrane helix</keyword>
<dbReference type="Pfam" id="PF00005">
    <property type="entry name" value="ABC_tran"/>
    <property type="match status" value="1"/>
</dbReference>
<dbReference type="RefSeq" id="WP_099697866.1">
    <property type="nucleotide sequence ID" value="NZ_NOVD01000012.1"/>
</dbReference>
<evidence type="ECO:0000256" key="7">
    <source>
        <dbReference type="ARBA" id="ARBA00022989"/>
    </source>
</evidence>
<dbReference type="Proteomes" id="UP000230886">
    <property type="component" value="Unassembled WGS sequence"/>
</dbReference>
<dbReference type="PANTHER" id="PTHR43394">
    <property type="entry name" value="ATP-DEPENDENT PERMEASE MDL1, MITOCHONDRIAL"/>
    <property type="match status" value="1"/>
</dbReference>
<dbReference type="InterPro" id="IPR027417">
    <property type="entry name" value="P-loop_NTPase"/>
</dbReference>
<keyword evidence="3" id="KW-1003">Cell membrane</keyword>
<dbReference type="PROSITE" id="PS50929">
    <property type="entry name" value="ABC_TM1F"/>
    <property type="match status" value="1"/>
</dbReference>
<dbReference type="PROSITE" id="PS50893">
    <property type="entry name" value="ABC_TRANSPORTER_2"/>
    <property type="match status" value="1"/>
</dbReference>
<dbReference type="SMART" id="SM00382">
    <property type="entry name" value="AAA"/>
    <property type="match status" value="1"/>
</dbReference>
<dbReference type="InterPro" id="IPR003593">
    <property type="entry name" value="AAA+_ATPase"/>
</dbReference>
<dbReference type="Gene3D" id="3.40.50.300">
    <property type="entry name" value="P-loop containing nucleotide triphosphate hydrolases"/>
    <property type="match status" value="1"/>
</dbReference>
<feature type="transmembrane region" description="Helical" evidence="10">
    <location>
        <begin position="166"/>
        <end position="195"/>
    </location>
</feature>
<dbReference type="EMBL" id="NOVD01000012">
    <property type="protein sequence ID" value="PCK25954.1"/>
    <property type="molecule type" value="Genomic_DNA"/>
</dbReference>
<evidence type="ECO:0000256" key="4">
    <source>
        <dbReference type="ARBA" id="ARBA00022692"/>
    </source>
</evidence>
<gene>
    <name evidence="13" type="ORF">CHR55_18410</name>
</gene>
<dbReference type="GO" id="GO:0005524">
    <property type="term" value="F:ATP binding"/>
    <property type="evidence" value="ECO:0007669"/>
    <property type="project" value="UniProtKB-KW"/>
</dbReference>
<evidence type="ECO:0000256" key="3">
    <source>
        <dbReference type="ARBA" id="ARBA00022475"/>
    </source>
</evidence>
<dbReference type="Pfam" id="PF00664">
    <property type="entry name" value="ABC_membrane"/>
    <property type="match status" value="1"/>
</dbReference>
<evidence type="ECO:0000256" key="1">
    <source>
        <dbReference type="ARBA" id="ARBA00004651"/>
    </source>
</evidence>
<dbReference type="SUPFAM" id="SSF52540">
    <property type="entry name" value="P-loop containing nucleoside triphosphate hydrolases"/>
    <property type="match status" value="1"/>
</dbReference>
<keyword evidence="4 10" id="KW-0812">Transmembrane</keyword>
<dbReference type="PANTHER" id="PTHR43394:SF1">
    <property type="entry name" value="ATP-BINDING CASSETTE SUB-FAMILY B MEMBER 10, MITOCHONDRIAL"/>
    <property type="match status" value="1"/>
</dbReference>
<feature type="transmembrane region" description="Helical" evidence="10">
    <location>
        <begin position="80"/>
        <end position="100"/>
    </location>
</feature>
<dbReference type="GO" id="GO:0005886">
    <property type="term" value="C:plasma membrane"/>
    <property type="evidence" value="ECO:0007669"/>
    <property type="project" value="UniProtKB-SubCell"/>
</dbReference>
<dbReference type="InterPro" id="IPR036640">
    <property type="entry name" value="ABC1_TM_sf"/>
</dbReference>
<dbReference type="GO" id="GO:0016887">
    <property type="term" value="F:ATP hydrolysis activity"/>
    <property type="evidence" value="ECO:0007669"/>
    <property type="project" value="InterPro"/>
</dbReference>
<evidence type="ECO:0000256" key="6">
    <source>
        <dbReference type="ARBA" id="ARBA00022840"/>
    </source>
</evidence>
<evidence type="ECO:0000256" key="2">
    <source>
        <dbReference type="ARBA" id="ARBA00022448"/>
    </source>
</evidence>
<evidence type="ECO:0000256" key="5">
    <source>
        <dbReference type="ARBA" id="ARBA00022741"/>
    </source>
</evidence>
<feature type="transmembrane region" description="Helical" evidence="10">
    <location>
        <begin position="263"/>
        <end position="287"/>
    </location>
</feature>
<dbReference type="InterPro" id="IPR017871">
    <property type="entry name" value="ABC_transporter-like_CS"/>
</dbReference>
<accession>A0A2A5J8P1</accession>
<dbReference type="InterPro" id="IPR011527">
    <property type="entry name" value="ABC1_TM_dom"/>
</dbReference>
<proteinExistence type="inferred from homology"/>
<name>A0A2A5J8P1_RHOSG</name>
<reference evidence="13 14" key="1">
    <citation type="submission" date="2017-07" db="EMBL/GenBank/DDBJ databases">
        <title>Draft sequence of Rhodococcus enclensis 23b-28.</title>
        <authorList>
            <person name="Besaury L."/>
            <person name="Sancelme M."/>
            <person name="Amato P."/>
            <person name="Lallement A."/>
            <person name="Delort A.-M."/>
        </authorList>
    </citation>
    <scope>NUCLEOTIDE SEQUENCE [LARGE SCALE GENOMIC DNA]</scope>
    <source>
        <strain evidence="13 14">23b-28</strain>
    </source>
</reference>
<dbReference type="Gene3D" id="1.20.1560.10">
    <property type="entry name" value="ABC transporter type 1, transmembrane domain"/>
    <property type="match status" value="1"/>
</dbReference>
<organism evidence="13 14">
    <name type="scientific">Rhodococcus qingshengii</name>
    <dbReference type="NCBI Taxonomy" id="334542"/>
    <lineage>
        <taxon>Bacteria</taxon>
        <taxon>Bacillati</taxon>
        <taxon>Actinomycetota</taxon>
        <taxon>Actinomycetes</taxon>
        <taxon>Mycobacteriales</taxon>
        <taxon>Nocardiaceae</taxon>
        <taxon>Rhodococcus</taxon>
        <taxon>Rhodococcus erythropolis group</taxon>
    </lineage>
</organism>
<evidence type="ECO:0000256" key="9">
    <source>
        <dbReference type="ARBA" id="ARBA00061644"/>
    </source>
</evidence>
<sequence>MSMEVTAWNAMYNAMHAQEDRRPFSKATLKRIATFAVPQKRNLSRYLVLSVVTAALAVATPVLAGRVVNAIVGGDAVDVVVKLAALIALVALLEAALGLLTRWLSASIGEDLILHLRTTVFDHVQKMPIAFFTRTRTGALVSRLNNDVIGAQRAFSDTLSGVVSNLVTLVITLIVMLGISWQITVLALLLLPIFVIPARRMGAKLAALNREAANHNSLMSTQMTERFSAPGATLVKLFGRPSQESAEFAVRARRVRNIGVRTAMLQSVFVTALTLVSALALALVYGLGGFYALRGQLDAGAVVAMALLLTRLYSPLTALASARVDVMSALVSFERVFEILDLAPLITEKPDARTVPQGPVSVEFKNVTFAYPSADKVSLASLEEVAILDTRGGEDVLHDLSFRTEAGQMVALVGTSGAGKSTVAQMIPRLYDIDSGSVELGGVDVRDLSADSIRETVGMVTQDGHLFHESLRSNLLLARPDATEEDLREVLERARLTDLVASLPDGLETVVGERGYRLSGGERQRLTIARLLLAQPRVVILDEATAHLDSTSEAAVQEALGEALAGRTAVVIAHRLSTIRSADLILVVEAGQIVERGNHEELLARGGRYAELYRTQFDTNARKNGALAPTPI</sequence>
<comment type="subcellular location">
    <subcellularLocation>
        <location evidence="1">Cell membrane</location>
        <topology evidence="1">Multi-pass membrane protein</topology>
    </subcellularLocation>
</comment>
<dbReference type="CDD" id="cd18550">
    <property type="entry name" value="ABC_6TM_exporter_like"/>
    <property type="match status" value="1"/>
</dbReference>
<comment type="caution">
    <text evidence="13">The sequence shown here is derived from an EMBL/GenBank/DDBJ whole genome shotgun (WGS) entry which is preliminary data.</text>
</comment>
<evidence type="ECO:0000313" key="14">
    <source>
        <dbReference type="Proteomes" id="UP000230886"/>
    </source>
</evidence>
<feature type="transmembrane region" description="Helical" evidence="10">
    <location>
        <begin position="46"/>
        <end position="68"/>
    </location>
</feature>
<dbReference type="InterPro" id="IPR039421">
    <property type="entry name" value="Type_1_exporter"/>
</dbReference>
<dbReference type="PROSITE" id="PS00211">
    <property type="entry name" value="ABC_TRANSPORTER_1"/>
    <property type="match status" value="1"/>
</dbReference>
<dbReference type="FunFam" id="3.40.50.300:FF:000299">
    <property type="entry name" value="ABC transporter ATP-binding protein/permease"/>
    <property type="match status" value="1"/>
</dbReference>
<evidence type="ECO:0000259" key="11">
    <source>
        <dbReference type="PROSITE" id="PS50893"/>
    </source>
</evidence>
<keyword evidence="8 10" id="KW-0472">Membrane</keyword>
<feature type="domain" description="ABC transporter" evidence="11">
    <location>
        <begin position="362"/>
        <end position="615"/>
    </location>
</feature>
<evidence type="ECO:0000256" key="10">
    <source>
        <dbReference type="SAM" id="Phobius"/>
    </source>
</evidence>
<evidence type="ECO:0000313" key="13">
    <source>
        <dbReference type="EMBL" id="PCK25954.1"/>
    </source>
</evidence>
<feature type="domain" description="ABC transmembrane type-1" evidence="12">
    <location>
        <begin position="47"/>
        <end position="328"/>
    </location>
</feature>
<dbReference type="AlphaFoldDB" id="A0A2A5J8P1"/>
<keyword evidence="2" id="KW-0813">Transport</keyword>
<evidence type="ECO:0000256" key="8">
    <source>
        <dbReference type="ARBA" id="ARBA00023136"/>
    </source>
</evidence>
<evidence type="ECO:0000259" key="12">
    <source>
        <dbReference type="PROSITE" id="PS50929"/>
    </source>
</evidence>
<dbReference type="SUPFAM" id="SSF90123">
    <property type="entry name" value="ABC transporter transmembrane region"/>
    <property type="match status" value="1"/>
</dbReference>
<dbReference type="InterPro" id="IPR003439">
    <property type="entry name" value="ABC_transporter-like_ATP-bd"/>
</dbReference>
<keyword evidence="5" id="KW-0547">Nucleotide-binding</keyword>